<evidence type="ECO:0000256" key="1">
    <source>
        <dbReference type="ARBA" id="ARBA00009589"/>
    </source>
</evidence>
<comment type="cofactor">
    <cofactor evidence="6">
        <name>Mg(2+)</name>
        <dbReference type="ChEBI" id="CHEBI:18420"/>
    </cofactor>
    <text evidence="6">Binds 1 Mg(2+) ion per subunit.</text>
</comment>
<dbReference type="InterPro" id="IPR036412">
    <property type="entry name" value="HAD-like_sf"/>
</dbReference>
<keyword evidence="4 6" id="KW-0460">Magnesium</keyword>
<dbReference type="SUPFAM" id="SSF56784">
    <property type="entry name" value="HAD-like"/>
    <property type="match status" value="1"/>
</dbReference>
<keyword evidence="3" id="KW-0378">Hydrolase</keyword>
<evidence type="ECO:0000313" key="7">
    <source>
        <dbReference type="EMBL" id="CAL4131879.1"/>
    </source>
</evidence>
<dbReference type="Gene3D" id="3.40.50.1000">
    <property type="entry name" value="HAD superfamily/HAD-like"/>
    <property type="match status" value="1"/>
</dbReference>
<dbReference type="GO" id="GO:0046872">
    <property type="term" value="F:metal ion binding"/>
    <property type="evidence" value="ECO:0007669"/>
    <property type="project" value="UniProtKB-KW"/>
</dbReference>
<proteinExistence type="inferred from homology"/>
<evidence type="ECO:0000256" key="3">
    <source>
        <dbReference type="ARBA" id="ARBA00022801"/>
    </source>
</evidence>
<accession>A0AAV2RLY4</accession>
<organism evidence="7 8">
    <name type="scientific">Meganyctiphanes norvegica</name>
    <name type="common">Northern krill</name>
    <name type="synonym">Thysanopoda norvegica</name>
    <dbReference type="NCBI Taxonomy" id="48144"/>
    <lineage>
        <taxon>Eukaryota</taxon>
        <taxon>Metazoa</taxon>
        <taxon>Ecdysozoa</taxon>
        <taxon>Arthropoda</taxon>
        <taxon>Crustacea</taxon>
        <taxon>Multicrustacea</taxon>
        <taxon>Malacostraca</taxon>
        <taxon>Eumalacostraca</taxon>
        <taxon>Eucarida</taxon>
        <taxon>Euphausiacea</taxon>
        <taxon>Euphausiidae</taxon>
        <taxon>Meganyctiphanes</taxon>
    </lineage>
</organism>
<evidence type="ECO:0000256" key="6">
    <source>
        <dbReference type="PIRSR" id="PIRSR017434-2"/>
    </source>
</evidence>
<dbReference type="GO" id="GO:0008253">
    <property type="term" value="F:5'-nucleotidase activity"/>
    <property type="evidence" value="ECO:0007669"/>
    <property type="project" value="TreeGrafter"/>
</dbReference>
<dbReference type="Pfam" id="PF05761">
    <property type="entry name" value="5_nucleotid"/>
    <property type="match status" value="1"/>
</dbReference>
<dbReference type="InterPro" id="IPR016695">
    <property type="entry name" value="Pur_nucleotidase"/>
</dbReference>
<comment type="similarity">
    <text evidence="1">Belongs to the 5'(3')-deoxyribonucleotidase family.</text>
</comment>
<feature type="active site" description="Nucleophile" evidence="5">
    <location>
        <position position="99"/>
    </location>
</feature>
<evidence type="ECO:0000256" key="4">
    <source>
        <dbReference type="ARBA" id="ARBA00022842"/>
    </source>
</evidence>
<comment type="caution">
    <text evidence="7">The sequence shown here is derived from an EMBL/GenBank/DDBJ whole genome shotgun (WGS) entry which is preliminary data.</text>
</comment>
<feature type="binding site" evidence="6">
    <location>
        <position position="99"/>
    </location>
    <ligand>
        <name>Mg(2+)</name>
        <dbReference type="ChEBI" id="CHEBI:18420"/>
    </ligand>
</feature>
<keyword evidence="8" id="KW-1185">Reference proteome</keyword>
<name>A0AAV2RLY4_MEGNR</name>
<feature type="binding site" evidence="6">
    <location>
        <position position="101"/>
    </location>
    <ligand>
        <name>GMP</name>
        <dbReference type="ChEBI" id="CHEBI:58115"/>
    </ligand>
</feature>
<evidence type="ECO:0008006" key="9">
    <source>
        <dbReference type="Google" id="ProtNLM"/>
    </source>
</evidence>
<evidence type="ECO:0000256" key="5">
    <source>
        <dbReference type="PIRSR" id="PIRSR017434-1"/>
    </source>
</evidence>
<keyword evidence="2 6" id="KW-0479">Metal-binding</keyword>
<reference evidence="7 8" key="1">
    <citation type="submission" date="2024-05" db="EMBL/GenBank/DDBJ databases">
        <authorList>
            <person name="Wallberg A."/>
        </authorList>
    </citation>
    <scope>NUCLEOTIDE SEQUENCE [LARGE SCALE GENOMIC DNA]</scope>
</reference>
<evidence type="ECO:0000256" key="2">
    <source>
        <dbReference type="ARBA" id="ARBA00022723"/>
    </source>
</evidence>
<dbReference type="InterPro" id="IPR023214">
    <property type="entry name" value="HAD_sf"/>
</dbReference>
<dbReference type="PANTHER" id="PTHR12103:SF12">
    <property type="entry name" value="FI20020P1"/>
    <property type="match status" value="1"/>
</dbReference>
<dbReference type="InterPro" id="IPR008380">
    <property type="entry name" value="HAD-SF_hydro_IG_5-nucl"/>
</dbReference>
<feature type="binding site" evidence="6">
    <location>
        <position position="381"/>
    </location>
    <ligand>
        <name>Mg(2+)</name>
        <dbReference type="ChEBI" id="CHEBI:18420"/>
    </ligand>
</feature>
<dbReference type="AlphaFoldDB" id="A0AAV2RLY4"/>
<dbReference type="EMBL" id="CAXKWB010027547">
    <property type="protein sequence ID" value="CAL4131879.1"/>
    <property type="molecule type" value="Genomic_DNA"/>
</dbReference>
<sequence length="526" mass="61936">MQLSRRLLSLLPSSAIARTQCCVCASRSNTLRSRYGAKINVSFSTENQIRRYSKQFLKQKYEENKTLLSNKKLPEDVDKHAVFASNELNMSEIKVYGFDYDYTIANYLPEVEHLIYELGKNVLVNKCRYPDGIKNLKYNREFAIRGLHYDVEKGLLMKLDQFQQIQRGSIYRGLTLLSRDEIRELYGTRTIPLQYLEGSLAGGTKMAHLADLFSIPEMCLLRQIVQFFLDNDLHFHSVSIFNDVKAAIGSIHPEMHRIVTKDASNYLMKDPNLIKFFDRLKENGKELFLITNSPFRFVNAGMTHILNENWREYFDVIITNAKKPNFFTEKRPFRILNEEIDTFTWDPVEKLEKGKIYAEGSLYHLKRFVDTAGQNVLYFGDHPYADLADLALNHSWRTGAIVWELDYELEKQNSLEYKKMSGWFILLQSLIEEYQDISDDDEEAAQIIQQWKEERNILWKTLKDMYNPHFGSVFRTFDNPTYFSRRLFRYADIYTSQISNLCNYKINHTFYPRRGVLPHEYKSLFV</sequence>
<feature type="active site" description="Proton donor" evidence="5">
    <location>
        <position position="101"/>
    </location>
</feature>
<dbReference type="PANTHER" id="PTHR12103">
    <property type="entry name" value="5'-NUCLEOTIDASE DOMAIN-CONTAINING"/>
    <property type="match status" value="1"/>
</dbReference>
<gene>
    <name evidence="7" type="ORF">MNOR_LOCUS26915</name>
</gene>
<dbReference type="NCBIfam" id="TIGR02244">
    <property type="entry name" value="HAD-IG-Ncltidse"/>
    <property type="match status" value="1"/>
</dbReference>
<protein>
    <recommendedName>
        <fullName evidence="9">5'-nucleotidase domain-containing protein 3</fullName>
    </recommendedName>
</protein>
<evidence type="ECO:0000313" key="8">
    <source>
        <dbReference type="Proteomes" id="UP001497623"/>
    </source>
</evidence>
<dbReference type="Proteomes" id="UP001497623">
    <property type="component" value="Unassembled WGS sequence"/>
</dbReference>
<dbReference type="PIRSF" id="PIRSF017434">
    <property type="entry name" value="Purine_5'-nucleotidase"/>
    <property type="match status" value="1"/>
</dbReference>